<comment type="caution">
    <text evidence="6">The sequence shown here is derived from an EMBL/GenBank/DDBJ whole genome shotgun (WGS) entry which is preliminary data.</text>
</comment>
<dbReference type="SUPFAM" id="SSF46785">
    <property type="entry name" value="Winged helix' DNA-binding domain"/>
    <property type="match status" value="1"/>
</dbReference>
<evidence type="ECO:0000256" key="3">
    <source>
        <dbReference type="ARBA" id="ARBA00023125"/>
    </source>
</evidence>
<dbReference type="InterPro" id="IPR050950">
    <property type="entry name" value="HTH-type_LysR_regulators"/>
</dbReference>
<dbReference type="PRINTS" id="PR00039">
    <property type="entry name" value="HTHLYSR"/>
</dbReference>
<dbReference type="Pfam" id="PF00126">
    <property type="entry name" value="HTH_1"/>
    <property type="match status" value="1"/>
</dbReference>
<gene>
    <name evidence="6" type="ORF">J6595_14930</name>
</gene>
<dbReference type="Pfam" id="PF03466">
    <property type="entry name" value="LysR_substrate"/>
    <property type="match status" value="1"/>
</dbReference>
<accession>A0ABS4BJD4</accession>
<dbReference type="RefSeq" id="WP_209595372.1">
    <property type="nucleotide sequence ID" value="NZ_JAGJCF010000011.1"/>
</dbReference>
<dbReference type="InterPro" id="IPR036390">
    <property type="entry name" value="WH_DNA-bd_sf"/>
</dbReference>
<organism evidence="6 7">
    <name type="scientific">Jiella mangrovi</name>
    <dbReference type="NCBI Taxonomy" id="2821407"/>
    <lineage>
        <taxon>Bacteria</taxon>
        <taxon>Pseudomonadati</taxon>
        <taxon>Pseudomonadota</taxon>
        <taxon>Alphaproteobacteria</taxon>
        <taxon>Hyphomicrobiales</taxon>
        <taxon>Aurantimonadaceae</taxon>
        <taxon>Jiella</taxon>
    </lineage>
</organism>
<keyword evidence="3" id="KW-0238">DNA-binding</keyword>
<dbReference type="PANTHER" id="PTHR30419">
    <property type="entry name" value="HTH-TYPE TRANSCRIPTIONAL REGULATOR YBHD"/>
    <property type="match status" value="1"/>
</dbReference>
<sequence>MAAEWQPELRTLRYFVCVAEEKSLTKAATRLHIAQPALSRQIRGLELDLGLDLFLRTSRGVELTEAGGILLRRAYVILNQIQQTHHDVTAHATSPRGVVTIGMPPTPGEFIGPPLLARMKERFPEIELRFLEGFSGELERRINNNEISLAVMHDPAPRENIKVTPMLVEPLCVVGPPGSLTQAAYDFADAVRLPLILPSRPNFLRILIDDQAQRFGLAINDVQRSDGVWHLKSLVRFGHGYTILTYGAVLSEVQQGTLEAAPIRNPQIDWTLCVAMRTDQGQKQALTVVEEEVRDIVAGLVERGIWR</sequence>
<dbReference type="SUPFAM" id="SSF53850">
    <property type="entry name" value="Periplasmic binding protein-like II"/>
    <property type="match status" value="1"/>
</dbReference>
<dbReference type="Gene3D" id="3.40.190.290">
    <property type="match status" value="1"/>
</dbReference>
<comment type="similarity">
    <text evidence="1">Belongs to the LysR transcriptional regulatory family.</text>
</comment>
<evidence type="ECO:0000259" key="5">
    <source>
        <dbReference type="PROSITE" id="PS50931"/>
    </source>
</evidence>
<name>A0ABS4BJD4_9HYPH</name>
<protein>
    <submittedName>
        <fullName evidence="6">LysR family transcriptional regulator</fullName>
    </submittedName>
</protein>
<proteinExistence type="inferred from homology"/>
<dbReference type="Gene3D" id="1.10.10.10">
    <property type="entry name" value="Winged helix-like DNA-binding domain superfamily/Winged helix DNA-binding domain"/>
    <property type="match status" value="1"/>
</dbReference>
<evidence type="ECO:0000313" key="6">
    <source>
        <dbReference type="EMBL" id="MBP0616878.1"/>
    </source>
</evidence>
<evidence type="ECO:0000313" key="7">
    <source>
        <dbReference type="Proteomes" id="UP000678276"/>
    </source>
</evidence>
<evidence type="ECO:0000256" key="2">
    <source>
        <dbReference type="ARBA" id="ARBA00023015"/>
    </source>
</evidence>
<evidence type="ECO:0000256" key="1">
    <source>
        <dbReference type="ARBA" id="ARBA00009437"/>
    </source>
</evidence>
<reference evidence="6 7" key="1">
    <citation type="submission" date="2021-04" db="EMBL/GenBank/DDBJ databases">
        <title>Whole genome sequence of Jiella sp. KSK16Y-1.</title>
        <authorList>
            <person name="Tuo L."/>
        </authorList>
    </citation>
    <scope>NUCLEOTIDE SEQUENCE [LARGE SCALE GENOMIC DNA]</scope>
    <source>
        <strain evidence="6 7">KSK16Y-1</strain>
    </source>
</reference>
<dbReference type="EMBL" id="JAGJCF010000011">
    <property type="protein sequence ID" value="MBP0616878.1"/>
    <property type="molecule type" value="Genomic_DNA"/>
</dbReference>
<dbReference type="InterPro" id="IPR005119">
    <property type="entry name" value="LysR_subst-bd"/>
</dbReference>
<dbReference type="InterPro" id="IPR000847">
    <property type="entry name" value="LysR_HTH_N"/>
</dbReference>
<dbReference type="Proteomes" id="UP000678276">
    <property type="component" value="Unassembled WGS sequence"/>
</dbReference>
<evidence type="ECO:0000256" key="4">
    <source>
        <dbReference type="ARBA" id="ARBA00023163"/>
    </source>
</evidence>
<keyword evidence="7" id="KW-1185">Reference proteome</keyword>
<keyword evidence="4" id="KW-0804">Transcription</keyword>
<dbReference type="InterPro" id="IPR036388">
    <property type="entry name" value="WH-like_DNA-bd_sf"/>
</dbReference>
<dbReference type="PROSITE" id="PS50931">
    <property type="entry name" value="HTH_LYSR"/>
    <property type="match status" value="1"/>
</dbReference>
<feature type="domain" description="HTH lysR-type" evidence="5">
    <location>
        <begin position="7"/>
        <end position="64"/>
    </location>
</feature>
<keyword evidence="2" id="KW-0805">Transcription regulation</keyword>